<organism evidence="1 2">
    <name type="scientific">Geobacillus genomosp. 3</name>
    <dbReference type="NCBI Taxonomy" id="1921421"/>
    <lineage>
        <taxon>Bacteria</taxon>
        <taxon>Bacillati</taxon>
        <taxon>Bacillota</taxon>
        <taxon>Bacilli</taxon>
        <taxon>Bacillales</taxon>
        <taxon>Anoxybacillaceae</taxon>
        <taxon>Geobacillus</taxon>
    </lineage>
</organism>
<keyword evidence="2" id="KW-1185">Reference proteome</keyword>
<evidence type="ECO:0000313" key="1">
    <source>
        <dbReference type="EMBL" id="AGT31507.1"/>
    </source>
</evidence>
<proteinExistence type="predicted"/>
<evidence type="ECO:0000313" key="2">
    <source>
        <dbReference type="Proteomes" id="UP000015500"/>
    </source>
</evidence>
<name>S5Z3D6_GEOG3</name>
<protein>
    <submittedName>
        <fullName evidence="1">Uncharacterized protein</fullName>
    </submittedName>
</protein>
<accession>S5Z3D6</accession>
<gene>
    <name evidence="1" type="ORF">M493_06055</name>
</gene>
<dbReference type="Proteomes" id="UP000015500">
    <property type="component" value="Chromosome"/>
</dbReference>
<dbReference type="STRING" id="1921421.M493_06055"/>
<dbReference type="AlphaFoldDB" id="S5Z3D6"/>
<dbReference type="HOGENOM" id="CLU_3365177_0_0_9"/>
<dbReference type="EMBL" id="CP006254">
    <property type="protein sequence ID" value="AGT31507.1"/>
    <property type="molecule type" value="Genomic_DNA"/>
</dbReference>
<sequence>MPLFCKVPLLRTGLSLLFQERPAGLVGKRKPFPLA</sequence>
<dbReference type="KEGG" id="gjf:M493_06055"/>
<reference evidence="1 2" key="1">
    <citation type="journal article" date="2014" name="Genome Announc.">
        <title>Complete Genome Sequence of the Thermophilic Polychlorinated Biphenyl Degrader Geobacillus sp. Strain JF8 (NBRC 109937).</title>
        <authorList>
            <person name="Shintani M."/>
            <person name="Ohtsubo Y."/>
            <person name="Fukuda K."/>
            <person name="Hosoyama A."/>
            <person name="Ohji S."/>
            <person name="Yamazoe A."/>
            <person name="Fujita N."/>
            <person name="Nagata Y."/>
            <person name="Tsuda M."/>
            <person name="Hatta T."/>
            <person name="Kimbara K."/>
        </authorList>
    </citation>
    <scope>NUCLEOTIDE SEQUENCE [LARGE SCALE GENOMIC DNA]</scope>
    <source>
        <strain evidence="1 2">JF8</strain>
    </source>
</reference>